<sequence>MSFVAIQPRLVSINMLNLVSDIFSRYCLMVLFILGTIGLTLNTLIFTRRTFRQNSCVHYFLASTIANYFVVFFILPSRILSDGYDIDPGQYNLPYCRLRFYTYFTAKSLSSWFIVLACFDRRMSSSQSVHSRAFARPIIARWMIAITTLVGLLFYAYVPVFYIIDSNHNCGARAGFYSLFDDSVYLVGYSLAPPLLMLIFGIWTIGNTRRLRRIVPRGRRLSPLNKRDHTLMLMLFLQVTLITITTVPHAVQKLYSTLTLDVPKDDFTKAAENVFIIVVRTVSFVNHSCTFYLLTLSGKMFRQELYKITRKFMCKLGRQAIRTDHQLRTLTQTVKFTTSNPQLQRKQQLKKRNT</sequence>
<evidence type="ECO:0000256" key="4">
    <source>
        <dbReference type="ARBA" id="ARBA00023136"/>
    </source>
</evidence>
<keyword evidence="3 5" id="KW-1133">Transmembrane helix</keyword>
<evidence type="ECO:0000256" key="2">
    <source>
        <dbReference type="ARBA" id="ARBA00022692"/>
    </source>
</evidence>
<dbReference type="Proteomes" id="UP000663877">
    <property type="component" value="Unassembled WGS sequence"/>
</dbReference>
<evidence type="ECO:0000313" key="7">
    <source>
        <dbReference type="EMBL" id="CAF0916834.1"/>
    </source>
</evidence>
<evidence type="ECO:0000256" key="1">
    <source>
        <dbReference type="ARBA" id="ARBA00004370"/>
    </source>
</evidence>
<dbReference type="Gene3D" id="1.20.1070.10">
    <property type="entry name" value="Rhodopsin 7-helix transmembrane proteins"/>
    <property type="match status" value="1"/>
</dbReference>
<dbReference type="EMBL" id="CAJNOI010000064">
    <property type="protein sequence ID" value="CAF0981684.1"/>
    <property type="molecule type" value="Genomic_DNA"/>
</dbReference>
<proteinExistence type="predicted"/>
<feature type="transmembrane region" description="Helical" evidence="5">
    <location>
        <begin position="229"/>
        <end position="251"/>
    </location>
</feature>
<dbReference type="SUPFAM" id="SSF81321">
    <property type="entry name" value="Family A G protein-coupled receptor-like"/>
    <property type="match status" value="1"/>
</dbReference>
<feature type="transmembrane region" description="Helical" evidence="5">
    <location>
        <begin position="139"/>
        <end position="164"/>
    </location>
</feature>
<dbReference type="AlphaFoldDB" id="A0A814AS76"/>
<feature type="transmembrane region" description="Helical" evidence="5">
    <location>
        <begin position="100"/>
        <end position="119"/>
    </location>
</feature>
<comment type="caution">
    <text evidence="7">The sequence shown here is derived from an EMBL/GenBank/DDBJ whole genome shotgun (WGS) entry which is preliminary data.</text>
</comment>
<organism evidence="7 9">
    <name type="scientific">Adineta steineri</name>
    <dbReference type="NCBI Taxonomy" id="433720"/>
    <lineage>
        <taxon>Eukaryota</taxon>
        <taxon>Metazoa</taxon>
        <taxon>Spiralia</taxon>
        <taxon>Gnathifera</taxon>
        <taxon>Rotifera</taxon>
        <taxon>Eurotatoria</taxon>
        <taxon>Bdelloidea</taxon>
        <taxon>Adinetida</taxon>
        <taxon>Adinetidae</taxon>
        <taxon>Adineta</taxon>
    </lineage>
</organism>
<feature type="transmembrane region" description="Helical" evidence="5">
    <location>
        <begin position="184"/>
        <end position="208"/>
    </location>
</feature>
<reference evidence="7" key="1">
    <citation type="submission" date="2021-02" db="EMBL/GenBank/DDBJ databases">
        <authorList>
            <person name="Nowell W R."/>
        </authorList>
    </citation>
    <scope>NUCLEOTIDE SEQUENCE</scope>
</reference>
<keyword evidence="2 5" id="KW-0812">Transmembrane</keyword>
<evidence type="ECO:0000313" key="9">
    <source>
        <dbReference type="Proteomes" id="UP000663832"/>
    </source>
</evidence>
<keyword evidence="4 5" id="KW-0472">Membrane</keyword>
<accession>A0A814AS76</accession>
<protein>
    <recommendedName>
        <fullName evidence="6">G-protein coupled receptors family 1 profile domain-containing protein</fullName>
    </recommendedName>
</protein>
<feature type="domain" description="G-protein coupled receptors family 1 profile" evidence="6">
    <location>
        <begin position="38"/>
        <end position="294"/>
    </location>
</feature>
<keyword evidence="9" id="KW-1185">Reference proteome</keyword>
<dbReference type="PANTHER" id="PTHR46641">
    <property type="entry name" value="FMRFAMIDE RECEPTOR-RELATED"/>
    <property type="match status" value="1"/>
</dbReference>
<dbReference type="EMBL" id="CAJNOM010000048">
    <property type="protein sequence ID" value="CAF0916834.1"/>
    <property type="molecule type" value="Genomic_DNA"/>
</dbReference>
<gene>
    <name evidence="8" type="ORF">BJG266_LOCUS14904</name>
    <name evidence="7" type="ORF">QVE165_LOCUS10316</name>
</gene>
<evidence type="ECO:0000259" key="6">
    <source>
        <dbReference type="PROSITE" id="PS50262"/>
    </source>
</evidence>
<dbReference type="OrthoDB" id="10011959at2759"/>
<evidence type="ECO:0000313" key="8">
    <source>
        <dbReference type="EMBL" id="CAF0981684.1"/>
    </source>
</evidence>
<comment type="subcellular location">
    <subcellularLocation>
        <location evidence="1">Membrane</location>
    </subcellularLocation>
</comment>
<feature type="transmembrane region" description="Helical" evidence="5">
    <location>
        <begin position="59"/>
        <end position="80"/>
    </location>
</feature>
<dbReference type="InterPro" id="IPR017452">
    <property type="entry name" value="GPCR_Rhodpsn_7TM"/>
</dbReference>
<feature type="transmembrane region" description="Helical" evidence="5">
    <location>
        <begin position="271"/>
        <end position="294"/>
    </location>
</feature>
<dbReference type="PROSITE" id="PS50262">
    <property type="entry name" value="G_PROTEIN_RECEP_F1_2"/>
    <property type="match status" value="1"/>
</dbReference>
<evidence type="ECO:0000256" key="3">
    <source>
        <dbReference type="ARBA" id="ARBA00022989"/>
    </source>
</evidence>
<dbReference type="Proteomes" id="UP000663832">
    <property type="component" value="Unassembled WGS sequence"/>
</dbReference>
<dbReference type="GO" id="GO:0016020">
    <property type="term" value="C:membrane"/>
    <property type="evidence" value="ECO:0007669"/>
    <property type="project" value="UniProtKB-SubCell"/>
</dbReference>
<dbReference type="InterPro" id="IPR052954">
    <property type="entry name" value="GPCR-Ligand_Int"/>
</dbReference>
<feature type="transmembrane region" description="Helical" evidence="5">
    <location>
        <begin position="23"/>
        <end position="47"/>
    </location>
</feature>
<name>A0A814AS76_9BILA</name>
<dbReference type="PANTHER" id="PTHR46641:SF18">
    <property type="entry name" value="G-PROTEIN COUPLED RECEPTORS FAMILY 1 PROFILE DOMAIN-CONTAINING PROTEIN"/>
    <property type="match status" value="1"/>
</dbReference>
<evidence type="ECO:0000256" key="5">
    <source>
        <dbReference type="SAM" id="Phobius"/>
    </source>
</evidence>